<dbReference type="GO" id="GO:0060090">
    <property type="term" value="F:molecular adaptor activity"/>
    <property type="evidence" value="ECO:0007669"/>
    <property type="project" value="TreeGrafter"/>
</dbReference>
<evidence type="ECO:0000313" key="10">
    <source>
        <dbReference type="EMBL" id="KAK1927121.1"/>
    </source>
</evidence>
<keyword evidence="5" id="KW-0131">Cell cycle</keyword>
<feature type="domain" description="Anaphase-promoting complex subunit 1 C-terminal" evidence="8">
    <location>
        <begin position="1782"/>
        <end position="1937"/>
    </location>
</feature>
<name>A0AAD9FVP4_PAPLA</name>
<dbReference type="EMBL" id="JAODAN010000001">
    <property type="protein sequence ID" value="KAK1927121.1"/>
    <property type="molecule type" value="Genomic_DNA"/>
</dbReference>
<organism evidence="10 11">
    <name type="scientific">Papiliotrema laurentii</name>
    <name type="common">Cryptococcus laurentii</name>
    <dbReference type="NCBI Taxonomy" id="5418"/>
    <lineage>
        <taxon>Eukaryota</taxon>
        <taxon>Fungi</taxon>
        <taxon>Dikarya</taxon>
        <taxon>Basidiomycota</taxon>
        <taxon>Agaricomycotina</taxon>
        <taxon>Tremellomycetes</taxon>
        <taxon>Tremellales</taxon>
        <taxon>Rhynchogastremaceae</taxon>
        <taxon>Papiliotrema</taxon>
    </lineage>
</organism>
<feature type="compositionally biased region" description="Polar residues" evidence="6">
    <location>
        <begin position="427"/>
        <end position="437"/>
    </location>
</feature>
<dbReference type="PANTHER" id="PTHR12827">
    <property type="entry name" value="MEIOTIC CHECKPOINT REGULATOR TSG24 FAMILY MEMBER"/>
    <property type="match status" value="1"/>
</dbReference>
<evidence type="ECO:0000259" key="8">
    <source>
        <dbReference type="Pfam" id="PF18122"/>
    </source>
</evidence>
<comment type="caution">
    <text evidence="10">The sequence shown here is derived from an EMBL/GenBank/DDBJ whole genome shotgun (WGS) entry which is preliminary data.</text>
</comment>
<evidence type="ECO:0000256" key="4">
    <source>
        <dbReference type="ARBA" id="ARBA00022776"/>
    </source>
</evidence>
<dbReference type="InterPro" id="IPR049255">
    <property type="entry name" value="Apc1_N"/>
</dbReference>
<comment type="similarity">
    <text evidence="1">Belongs to the APC1 family.</text>
</comment>
<dbReference type="Proteomes" id="UP001182556">
    <property type="component" value="Unassembled WGS sequence"/>
</dbReference>
<gene>
    <name evidence="10" type="ORF">DB88DRAFT_13709</name>
</gene>
<proteinExistence type="inferred from homology"/>
<dbReference type="GO" id="GO:0031145">
    <property type="term" value="P:anaphase-promoting complex-dependent catabolic process"/>
    <property type="evidence" value="ECO:0007669"/>
    <property type="project" value="TreeGrafter"/>
</dbReference>
<keyword evidence="2" id="KW-0132">Cell division</keyword>
<dbReference type="Pfam" id="PF18122">
    <property type="entry name" value="APC1_C"/>
    <property type="match status" value="1"/>
</dbReference>
<dbReference type="Pfam" id="PF21282">
    <property type="entry name" value="APC1_3rd"/>
    <property type="match status" value="1"/>
</dbReference>
<evidence type="ECO:0000256" key="2">
    <source>
        <dbReference type="ARBA" id="ARBA00022618"/>
    </source>
</evidence>
<dbReference type="GO" id="GO:0005680">
    <property type="term" value="C:anaphase-promoting complex"/>
    <property type="evidence" value="ECO:0007669"/>
    <property type="project" value="InterPro"/>
</dbReference>
<feature type="region of interest" description="Disordered" evidence="6">
    <location>
        <begin position="141"/>
        <end position="169"/>
    </location>
</feature>
<dbReference type="Pfam" id="PF12859">
    <property type="entry name" value="ANAPC1"/>
    <property type="match status" value="1"/>
</dbReference>
<evidence type="ECO:0000256" key="1">
    <source>
        <dbReference type="ARBA" id="ARBA00010547"/>
    </source>
</evidence>
<feature type="compositionally biased region" description="Pro residues" evidence="6">
    <location>
        <begin position="454"/>
        <end position="470"/>
    </location>
</feature>
<feature type="region of interest" description="Disordered" evidence="6">
    <location>
        <begin position="359"/>
        <end position="437"/>
    </location>
</feature>
<dbReference type="InterPro" id="IPR048971">
    <property type="entry name" value="Apc1_3rd"/>
</dbReference>
<dbReference type="GO" id="GO:0007091">
    <property type="term" value="P:metaphase/anaphase transition of mitotic cell cycle"/>
    <property type="evidence" value="ECO:0007669"/>
    <property type="project" value="TreeGrafter"/>
</dbReference>
<dbReference type="Gene3D" id="1.25.10.10">
    <property type="entry name" value="Leucine-rich Repeat Variant"/>
    <property type="match status" value="2"/>
</dbReference>
<evidence type="ECO:0000313" key="11">
    <source>
        <dbReference type="Proteomes" id="UP001182556"/>
    </source>
</evidence>
<dbReference type="PANTHER" id="PTHR12827:SF3">
    <property type="entry name" value="ANAPHASE-PROMOTING COMPLEX SUBUNIT 1"/>
    <property type="match status" value="1"/>
</dbReference>
<keyword evidence="4" id="KW-0498">Mitosis</keyword>
<evidence type="ECO:0000259" key="7">
    <source>
        <dbReference type="Pfam" id="PF12859"/>
    </source>
</evidence>
<dbReference type="GO" id="GO:0070979">
    <property type="term" value="P:protein K11-linked ubiquitination"/>
    <property type="evidence" value="ECO:0007669"/>
    <property type="project" value="TreeGrafter"/>
</dbReference>
<keyword evidence="11" id="KW-1185">Reference proteome</keyword>
<dbReference type="GO" id="GO:0051301">
    <property type="term" value="P:cell division"/>
    <property type="evidence" value="ECO:0007669"/>
    <property type="project" value="UniProtKB-KW"/>
</dbReference>
<feature type="region of interest" description="Disordered" evidence="6">
    <location>
        <begin position="450"/>
        <end position="500"/>
    </location>
</feature>
<evidence type="ECO:0000259" key="9">
    <source>
        <dbReference type="Pfam" id="PF21282"/>
    </source>
</evidence>
<feature type="compositionally biased region" description="Low complexity" evidence="6">
    <location>
        <begin position="142"/>
        <end position="169"/>
    </location>
</feature>
<dbReference type="InterPro" id="IPR011989">
    <property type="entry name" value="ARM-like"/>
</dbReference>
<protein>
    <submittedName>
        <fullName evidence="10">Negative regulator of mitosis</fullName>
    </submittedName>
</protein>
<sequence length="2012" mass="220105">MLEARIIGPASSPASLFQNRARRRESVGIQPFDFPPSSSSSADELKRTITATPEGLEEEIAWYGSTVVWSKGVEVHRRWTFDTRGSCEAVLWAGFVYFPSHGGSTMLGVTSPDSSSTSSLENARSRALGETFGPFHAVRQQATWSRPTTASSSTSASSSTMLSAPSSSSVSTGMVRTIMICLKARAVVYYPSGDHHAVHLPFPVSSAFPLPSDVGGVILQRQLDASDAGRRHQLPSGSMLRGLESVHHSILDDVDTLDDLGDAGETRPRIYTLRSPFEELKPVIEAQVDGQVVIGDVDPIDGSSEVLFAGTDYPFVVAFDRSAGEIVFYVRHHVPLVETPVASTSHHHLRPHELLAENAVPSSASGSSSTVNALAGGSRPSLHRTASVVSKTDRRGSNMPSLSGEVLDRSRRGPRVSRGGVVEPQHAPSTYGPTFTASRATNTTEELQAALDPPTLPSPGPNLNVPPPNGPRIKVKGRTRPSLTGDRRQSGISGFGASFTAEDGGPERNVLFGAKEVDLRETTMMMGLNKADEGRSEVVLRRIWVWRLPRRSKSPELQVFLSENLSRDIVSINVHCSDTLFVFPARFTGEWRITPPTTIRCAAAVAVISTRHNIFDTAILHDGRIHIVSANRAIPTSIPSGQSEGRDELPRQLASSLNMTFEPDDPMGEQSSGGRAREILALKDADHTRMTVAFEDGETARIDVDHRVQDPLVKQCFEAVVSFLDSETVFVLKRDLAFGLQNLATCSKLNSSRAWAVFVDVLRSVLGYGTPNQADQESDRRLLSEARQSTDPVTQRLAHRLRAKVGFRSAAAGSSMSRRPNPGATVPASVLLALHLVGQDLRLSQTRKRDLRLVAALVTELCGLTDRKDWKDYWTRLVPGSASSDLLSTPGGYDTSILDQYEQPPDILSYLGRRLHTPLKPFPSPQNINSHMFELGVTHPCPATSLITSIYDHLGVSSEPSLDPKERLFSLQARAGEMVRFMAERDLTHNYISDLPAAIAMPILEMIRVAQIVPKKSWSIGMFELIGRRDLAAQAGSQIATSPQGAVQDDEGAVPTVGSIINAMGESTASKLTDVASKSFVRFGADKREQEVERIMQTTHVRTILVQPPKNASDADIASYQQSMVNTIANRTLSVLVGQGIFEYGTRPTDITDAFEIPLIELTVKVVPGKQTLQAQIAAENADWPCFHNGVSAALSISPDCKGIDSSWIVYNRPQTLNPEHGGFLLGLGLTGHLRSLATYHAFPYMEPRHDFTSVGLLLGLAASFAGSEDLLLTKVLSLHTHALLPLGSMELNASSIIQSTALVGLGLVYVGSRNLRMAEVALEEVGRKEMPGVEGFKDNVEAYSFSASMAFGLIMLGRGGHTTSEVDRRLLMKLTSCIVGTPPSVEQFGTTAPTASAIDTTITAPGATLALGLMYLKTNRQDVADILEIPTSAFALEHVRPDILLLRTLARGLIMWDQVSASMKWVDSQIPDFMDHKNHKKPSQMELQTELGYMNILAGACLAIGLKYAGTAGETAHNSLMTCYNVLSKAAMGTSTTYEGRIRRTAARQALNVVTIAWTVVMSGTGELNVLRRLRLSHGTEGLGVNYGTHMAMHMALGILFCGRGYYTLGSSNLAIAAMAISFFPRFSTAPGENKAYPQAFRHLWALAVEPRCLVAKDVDTRETVYLPVKIKLNEQDQIRTQQLISPTLIAPFEQIASIEVDSPRYWPITYDLSNPRDRSALVKTRTIWVKRKAGYLNYNKDAKGHRSIFVRAGAMTGYDLHYDLISPAAPPTITPDEVLELVKAHSGHPALVSMAGQFTGETVLEKAVRIVVLECVSLDKTSMIPIYMSLLLCLRSSSLDDGEDESTVEVIRQLGFLRTFYASSGLYERFYSVSTSRDRPSALIRINFVLTLYRRLTEVEADEAALRRYFRDGVWEVGGDVRQRLAVYLARNHVPPLPLLQALADRVGGGESRRDEVLEMRVRDMARVYERGLACQWDLYPVERRREGEKDAMVMWKAESVEDALEAWTT</sequence>
<dbReference type="InterPro" id="IPR024990">
    <property type="entry name" value="Apc1"/>
</dbReference>
<reference evidence="10" key="1">
    <citation type="submission" date="2023-02" db="EMBL/GenBank/DDBJ databases">
        <title>Identification and recombinant expression of a fungal hydrolase from Papiliotrema laurentii that hydrolyzes apple cutin and clears colloidal polyester polyurethane.</title>
        <authorList>
            <consortium name="DOE Joint Genome Institute"/>
            <person name="Roman V.A."/>
            <person name="Bojanowski C."/>
            <person name="Crable B.R."/>
            <person name="Wagner D.N."/>
            <person name="Hung C.S."/>
            <person name="Nadeau L.J."/>
            <person name="Schratz L."/>
            <person name="Haridas S."/>
            <person name="Pangilinan J."/>
            <person name="Lipzen A."/>
            <person name="Na H."/>
            <person name="Yan M."/>
            <person name="Ng V."/>
            <person name="Grigoriev I.V."/>
            <person name="Spatafora J.W."/>
            <person name="Barlow D."/>
            <person name="Biffinger J."/>
            <person name="Kelley-Loughnane N."/>
            <person name="Varaljay V.A."/>
            <person name="Crookes-Goodson W.J."/>
        </authorList>
    </citation>
    <scope>NUCLEOTIDE SEQUENCE</scope>
    <source>
        <strain evidence="10">5307AH</strain>
    </source>
</reference>
<feature type="domain" description="Anaphase-promoting complex subunit 1 beta-sandwich" evidence="9">
    <location>
        <begin position="1653"/>
        <end position="1733"/>
    </location>
</feature>
<accession>A0AAD9FVP4</accession>
<keyword evidence="3" id="KW-0677">Repeat</keyword>
<feature type="domain" description="Anaphase-promoting complex subunit 1 N-terminal" evidence="7">
    <location>
        <begin position="53"/>
        <end position="311"/>
    </location>
</feature>
<evidence type="ECO:0000256" key="6">
    <source>
        <dbReference type="SAM" id="MobiDB-lite"/>
    </source>
</evidence>
<dbReference type="InterPro" id="IPR041221">
    <property type="entry name" value="APC1_C"/>
</dbReference>
<evidence type="ECO:0000256" key="5">
    <source>
        <dbReference type="ARBA" id="ARBA00023306"/>
    </source>
</evidence>
<evidence type="ECO:0000256" key="3">
    <source>
        <dbReference type="ARBA" id="ARBA00022737"/>
    </source>
</evidence>